<proteinExistence type="predicted"/>
<reference evidence="2" key="1">
    <citation type="journal article" date="2021" name="Genome Biol. Evol.">
        <title>A High-Quality Reference Genome for a Parasitic Bivalve with Doubly Uniparental Inheritance (Bivalvia: Unionida).</title>
        <authorList>
            <person name="Smith C.H."/>
        </authorList>
    </citation>
    <scope>NUCLEOTIDE SEQUENCE</scope>
    <source>
        <strain evidence="2">CHS0354</strain>
    </source>
</reference>
<organism evidence="2 3">
    <name type="scientific">Potamilus streckersoni</name>
    <dbReference type="NCBI Taxonomy" id="2493646"/>
    <lineage>
        <taxon>Eukaryota</taxon>
        <taxon>Metazoa</taxon>
        <taxon>Spiralia</taxon>
        <taxon>Lophotrochozoa</taxon>
        <taxon>Mollusca</taxon>
        <taxon>Bivalvia</taxon>
        <taxon>Autobranchia</taxon>
        <taxon>Heteroconchia</taxon>
        <taxon>Palaeoheterodonta</taxon>
        <taxon>Unionida</taxon>
        <taxon>Unionoidea</taxon>
        <taxon>Unionidae</taxon>
        <taxon>Ambleminae</taxon>
        <taxon>Lampsilini</taxon>
        <taxon>Potamilus</taxon>
    </lineage>
</organism>
<reference evidence="2" key="2">
    <citation type="journal article" date="2021" name="Genome Biol. Evol.">
        <title>Developing a high-quality reference genome for a parasitic bivalve with doubly uniparental inheritance (Bivalvia: Unionida).</title>
        <authorList>
            <person name="Smith C.H."/>
        </authorList>
    </citation>
    <scope>NUCLEOTIDE SEQUENCE</scope>
    <source>
        <strain evidence="2">CHS0354</strain>
        <tissue evidence="2">Mantle</tissue>
    </source>
</reference>
<dbReference type="AlphaFoldDB" id="A0AAE0S2N0"/>
<accession>A0AAE0S2N0</accession>
<evidence type="ECO:0000313" key="2">
    <source>
        <dbReference type="EMBL" id="KAK3584014.1"/>
    </source>
</evidence>
<keyword evidence="3" id="KW-1185">Reference proteome</keyword>
<sequence length="112" mass="12874">MEVCLSSPTPILTSTTPVSLKIGARGSQNKQQSVMESEEIKDTQTSISTREKNTTHNSTRYYHEQGLNRKLKRIFEEAWKLVKKIRVLGQQFYDCPFPIVAQMFNELLTCYG</sequence>
<feature type="region of interest" description="Disordered" evidence="1">
    <location>
        <begin position="22"/>
        <end position="58"/>
    </location>
</feature>
<dbReference type="EMBL" id="JAEAOA010001878">
    <property type="protein sequence ID" value="KAK3584014.1"/>
    <property type="molecule type" value="Genomic_DNA"/>
</dbReference>
<name>A0AAE0S2N0_9BIVA</name>
<evidence type="ECO:0000313" key="3">
    <source>
        <dbReference type="Proteomes" id="UP001195483"/>
    </source>
</evidence>
<gene>
    <name evidence="2" type="ORF">CHS0354_031404</name>
</gene>
<reference evidence="2" key="3">
    <citation type="submission" date="2023-05" db="EMBL/GenBank/DDBJ databases">
        <authorList>
            <person name="Smith C.H."/>
        </authorList>
    </citation>
    <scope>NUCLEOTIDE SEQUENCE</scope>
    <source>
        <strain evidence="2">CHS0354</strain>
        <tissue evidence="2">Mantle</tissue>
    </source>
</reference>
<protein>
    <submittedName>
        <fullName evidence="2">Uncharacterized protein</fullName>
    </submittedName>
</protein>
<comment type="caution">
    <text evidence="2">The sequence shown here is derived from an EMBL/GenBank/DDBJ whole genome shotgun (WGS) entry which is preliminary data.</text>
</comment>
<dbReference type="Proteomes" id="UP001195483">
    <property type="component" value="Unassembled WGS sequence"/>
</dbReference>
<evidence type="ECO:0000256" key="1">
    <source>
        <dbReference type="SAM" id="MobiDB-lite"/>
    </source>
</evidence>
<feature type="compositionally biased region" description="Polar residues" evidence="1">
    <location>
        <begin position="26"/>
        <end position="35"/>
    </location>
</feature>